<reference evidence="2" key="1">
    <citation type="journal article" date="2013" name="Genetics">
        <title>The draft genome and transcriptome of Panagrellus redivivus are shaped by the harsh demands of a free-living lifestyle.</title>
        <authorList>
            <person name="Srinivasan J."/>
            <person name="Dillman A.R."/>
            <person name="Macchietto M.G."/>
            <person name="Heikkinen L."/>
            <person name="Lakso M."/>
            <person name="Fracchia K.M."/>
            <person name="Antoshechkin I."/>
            <person name="Mortazavi A."/>
            <person name="Wong G."/>
            <person name="Sternberg P.W."/>
        </authorList>
    </citation>
    <scope>NUCLEOTIDE SEQUENCE [LARGE SCALE GENOMIC DNA]</scope>
    <source>
        <strain evidence="2">MT8872</strain>
    </source>
</reference>
<accession>A0A7E4VDQ1</accession>
<keyword evidence="2" id="KW-1185">Reference proteome</keyword>
<reference evidence="3" key="2">
    <citation type="submission" date="2020-10" db="UniProtKB">
        <authorList>
            <consortium name="WormBaseParasite"/>
        </authorList>
    </citation>
    <scope>IDENTIFICATION</scope>
</reference>
<evidence type="ECO:0000313" key="2">
    <source>
        <dbReference type="Proteomes" id="UP000492821"/>
    </source>
</evidence>
<dbReference type="AlphaFoldDB" id="A0A7E4VDQ1"/>
<proteinExistence type="predicted"/>
<organism evidence="2 3">
    <name type="scientific">Panagrellus redivivus</name>
    <name type="common">Microworm</name>
    <dbReference type="NCBI Taxonomy" id="6233"/>
    <lineage>
        <taxon>Eukaryota</taxon>
        <taxon>Metazoa</taxon>
        <taxon>Ecdysozoa</taxon>
        <taxon>Nematoda</taxon>
        <taxon>Chromadorea</taxon>
        <taxon>Rhabditida</taxon>
        <taxon>Tylenchina</taxon>
        <taxon>Panagrolaimomorpha</taxon>
        <taxon>Panagrolaimoidea</taxon>
        <taxon>Panagrolaimidae</taxon>
        <taxon>Panagrellus</taxon>
    </lineage>
</organism>
<feature type="region of interest" description="Disordered" evidence="1">
    <location>
        <begin position="1"/>
        <end position="47"/>
    </location>
</feature>
<evidence type="ECO:0000256" key="1">
    <source>
        <dbReference type="SAM" id="MobiDB-lite"/>
    </source>
</evidence>
<dbReference type="WBParaSite" id="Pan_g19669.t1">
    <property type="protein sequence ID" value="Pan_g19669.t1"/>
    <property type="gene ID" value="Pan_g19669"/>
</dbReference>
<evidence type="ECO:0000313" key="3">
    <source>
        <dbReference type="WBParaSite" id="Pan_g19669.t1"/>
    </source>
</evidence>
<feature type="compositionally biased region" description="Pro residues" evidence="1">
    <location>
        <begin position="22"/>
        <end position="39"/>
    </location>
</feature>
<protein>
    <submittedName>
        <fullName evidence="3">Homeobox domain-containing protein</fullName>
    </submittedName>
</protein>
<feature type="region of interest" description="Disordered" evidence="1">
    <location>
        <begin position="115"/>
        <end position="134"/>
    </location>
</feature>
<name>A0A7E4VDQ1_PANRE</name>
<sequence length="370" mass="41061">MSYSPPKTPVIDQDQSLRDPNEPPYQKPSPLNTPVPSPGTAPSASTYTVPSLEECFADLDAESGTVNSFAAGPHPKSFYSFNGSTHNSLNGSFLSSIHGGSNQNSFDENIRRLPQAGGLNSVDNGQDLDENGDDADAISELNFSNNPSLRMSSPVALHEEVDRGSDDYRSSLAADFLDTFRPDREHWSNNADLSKNPFYCLMGLNEEFKPTATMSSSKRTSKDPSAKRFIKKPIRSAETTIAKANIEMKSLSNHAGPLENGRVMADEAFDRLWEERRQGFSLTFQASLSPLPTDNQMKVIADELGLPLDRVMGYFNRRKYRANGKYRKTYCEVCRVVATDPSHAFDRSHFARMRESYNLQASNIQSSHPL</sequence>
<dbReference type="Proteomes" id="UP000492821">
    <property type="component" value="Unassembled WGS sequence"/>
</dbReference>